<sequence>MSEDGRPWFVEDGRTPGADPRLHAPATQRNRDAIADVLARELPAAGLVLEVASGSGEHVIHFARLFPALDWQPSDPDAMARASIAAWAAGSGLSNIRMPLDIDTALPRWPIDRTDALLCINMTHISPWEATQGLFAGAAGIMAPGAPLILYGPFLQANVETAPGNRAFDAQLRARDPRYGLRSVEDIDVLAARHGFARDALHPMPANNLTLVYRLSPPPPRS</sequence>
<gene>
    <name evidence="2" type="ORF">GGR43_002247</name>
</gene>
<dbReference type="InterPro" id="IPR029063">
    <property type="entry name" value="SAM-dependent_MTases_sf"/>
</dbReference>
<dbReference type="EMBL" id="JACIDT010000007">
    <property type="protein sequence ID" value="MBB3926527.1"/>
    <property type="molecule type" value="Genomic_DNA"/>
</dbReference>
<organism evidence="2 3">
    <name type="scientific">Sphingobium jiangsuense</name>
    <dbReference type="NCBI Taxonomy" id="870476"/>
    <lineage>
        <taxon>Bacteria</taxon>
        <taxon>Pseudomonadati</taxon>
        <taxon>Pseudomonadota</taxon>
        <taxon>Alphaproteobacteria</taxon>
        <taxon>Sphingomonadales</taxon>
        <taxon>Sphingomonadaceae</taxon>
        <taxon>Sphingobium</taxon>
    </lineage>
</organism>
<dbReference type="PANTHER" id="PTHR20974:SF0">
    <property type="entry name" value="UPF0585 PROTEIN CG18661"/>
    <property type="match status" value="1"/>
</dbReference>
<dbReference type="RefSeq" id="WP_246343623.1">
    <property type="nucleotide sequence ID" value="NZ_BSPS01000040.1"/>
</dbReference>
<dbReference type="SUPFAM" id="SSF53335">
    <property type="entry name" value="S-adenosyl-L-methionine-dependent methyltransferases"/>
    <property type="match status" value="1"/>
</dbReference>
<dbReference type="Proteomes" id="UP000571950">
    <property type="component" value="Unassembled WGS sequence"/>
</dbReference>
<feature type="compositionally biased region" description="Basic and acidic residues" evidence="1">
    <location>
        <begin position="1"/>
        <end position="14"/>
    </location>
</feature>
<reference evidence="2 3" key="1">
    <citation type="submission" date="2020-08" db="EMBL/GenBank/DDBJ databases">
        <title>Genomic Encyclopedia of Type Strains, Phase IV (KMG-IV): sequencing the most valuable type-strain genomes for metagenomic binning, comparative biology and taxonomic classification.</title>
        <authorList>
            <person name="Goeker M."/>
        </authorList>
    </citation>
    <scope>NUCLEOTIDE SEQUENCE [LARGE SCALE GENOMIC DNA]</scope>
    <source>
        <strain evidence="2 3">DSM 26189</strain>
    </source>
</reference>
<dbReference type="AlphaFoldDB" id="A0A7W6BMX0"/>
<evidence type="ECO:0008006" key="4">
    <source>
        <dbReference type="Google" id="ProtNLM"/>
    </source>
</evidence>
<dbReference type="PANTHER" id="PTHR20974">
    <property type="entry name" value="UPF0585 PROTEIN CG18661"/>
    <property type="match status" value="1"/>
</dbReference>
<evidence type="ECO:0000313" key="3">
    <source>
        <dbReference type="Proteomes" id="UP000571950"/>
    </source>
</evidence>
<dbReference type="InterPro" id="IPR010342">
    <property type="entry name" value="DUF938"/>
</dbReference>
<dbReference type="Gene3D" id="3.40.50.150">
    <property type="entry name" value="Vaccinia Virus protein VP39"/>
    <property type="match status" value="1"/>
</dbReference>
<comment type="caution">
    <text evidence="2">The sequence shown here is derived from an EMBL/GenBank/DDBJ whole genome shotgun (WGS) entry which is preliminary data.</text>
</comment>
<evidence type="ECO:0000256" key="1">
    <source>
        <dbReference type="SAM" id="MobiDB-lite"/>
    </source>
</evidence>
<dbReference type="Pfam" id="PF06080">
    <property type="entry name" value="DUF938"/>
    <property type="match status" value="1"/>
</dbReference>
<protein>
    <recommendedName>
        <fullName evidence="4">SAM-dependent methyltransferase</fullName>
    </recommendedName>
</protein>
<name>A0A7W6BMX0_9SPHN</name>
<feature type="region of interest" description="Disordered" evidence="1">
    <location>
        <begin position="1"/>
        <end position="24"/>
    </location>
</feature>
<evidence type="ECO:0000313" key="2">
    <source>
        <dbReference type="EMBL" id="MBB3926527.1"/>
    </source>
</evidence>
<proteinExistence type="predicted"/>
<accession>A0A7W6BMX0</accession>
<keyword evidence="3" id="KW-1185">Reference proteome</keyword>